<protein>
    <submittedName>
        <fullName evidence="1">Uncharacterized protein</fullName>
    </submittedName>
</protein>
<dbReference type="OrthoDB" id="6625023at2"/>
<accession>A0A2J0PQ68</accession>
<proteinExistence type="predicted"/>
<organism evidence="1">
    <name type="scientific">Enterobacter kobei</name>
    <dbReference type="NCBI Taxonomy" id="208224"/>
    <lineage>
        <taxon>Bacteria</taxon>
        <taxon>Pseudomonadati</taxon>
        <taxon>Pseudomonadota</taxon>
        <taxon>Gammaproteobacteria</taxon>
        <taxon>Enterobacterales</taxon>
        <taxon>Enterobacteriaceae</taxon>
        <taxon>Enterobacter</taxon>
        <taxon>Enterobacter cloacae complex</taxon>
    </lineage>
</organism>
<sequence>MARYKFTNRKARIEKKFSKSAMELLIQLRPRSINAADFTLEYGDFEGRHGTVYHDEWHLWGSPDYWTGECDSYDAFFVLHDHLIMLTHDHEGEMDARNKAGWDEEIDITPYSSPWRLGTVNRAQIIRHCRQLVSAGINWDA</sequence>
<dbReference type="AlphaFoldDB" id="A0A2J0PQ68"/>
<evidence type="ECO:0000313" key="1">
    <source>
        <dbReference type="EMBL" id="PJD77086.1"/>
    </source>
</evidence>
<dbReference type="Proteomes" id="UP000230495">
    <property type="component" value="Unassembled WGS sequence"/>
</dbReference>
<reference evidence="1 2" key="1">
    <citation type="journal article" date="2017" name="J. Antimicrob. Chemother.">
        <title>Characterization of the population structure, drug resistance mechanisms and plasmids of the community-associated Enterobacter cloacae complex in China.</title>
        <authorList>
            <person name="Zhou K."/>
            <person name="Yu W."/>
            <person name="Cao X."/>
            <person name="Shen P."/>
            <person name="Lu H."/>
            <person name="Luo Q."/>
            <person name="Rossen J.W.A."/>
            <person name="Xiao Y."/>
        </authorList>
    </citation>
    <scope>NUCLEOTIDE SEQUENCE [LARGE SCALE GENOMIC DNA]</scope>
    <source>
        <strain evidence="1">ECC1097</strain>
    </source>
</reference>
<gene>
    <name evidence="1" type="ORF">B9Q37_00050</name>
</gene>
<name>A0A2J0PQ68_9ENTR</name>
<dbReference type="RefSeq" id="WP_100126767.1">
    <property type="nucleotide sequence ID" value="NZ_JAKMMG010000002.1"/>
</dbReference>
<evidence type="ECO:0000313" key="2">
    <source>
        <dbReference type="Proteomes" id="UP000230495"/>
    </source>
</evidence>
<comment type="caution">
    <text evidence="1">The sequence shown here is derived from an EMBL/GenBank/DDBJ whole genome shotgun (WGS) entry which is preliminary data.</text>
</comment>
<dbReference type="EMBL" id="NEEU01000001">
    <property type="protein sequence ID" value="PJD77086.1"/>
    <property type="molecule type" value="Genomic_DNA"/>
</dbReference>